<comment type="caution">
    <text evidence="1">The sequence shown here is derived from an EMBL/GenBank/DDBJ whole genome shotgun (WGS) entry which is preliminary data.</text>
</comment>
<protein>
    <submittedName>
        <fullName evidence="1">Uncharacterized protein</fullName>
    </submittedName>
</protein>
<reference evidence="1 2" key="2">
    <citation type="journal article" date="2022" name="Mol. Ecol. Resour.">
        <title>The genomes of chicory, endive, great burdock and yacon provide insights into Asteraceae paleo-polyploidization history and plant inulin production.</title>
        <authorList>
            <person name="Fan W."/>
            <person name="Wang S."/>
            <person name="Wang H."/>
            <person name="Wang A."/>
            <person name="Jiang F."/>
            <person name="Liu H."/>
            <person name="Zhao H."/>
            <person name="Xu D."/>
            <person name="Zhang Y."/>
        </authorList>
    </citation>
    <scope>NUCLEOTIDE SEQUENCE [LARGE SCALE GENOMIC DNA]</scope>
    <source>
        <strain evidence="2">cv. Yunnan</strain>
        <tissue evidence="1">Leaves</tissue>
    </source>
</reference>
<organism evidence="1 2">
    <name type="scientific">Smallanthus sonchifolius</name>
    <dbReference type="NCBI Taxonomy" id="185202"/>
    <lineage>
        <taxon>Eukaryota</taxon>
        <taxon>Viridiplantae</taxon>
        <taxon>Streptophyta</taxon>
        <taxon>Embryophyta</taxon>
        <taxon>Tracheophyta</taxon>
        <taxon>Spermatophyta</taxon>
        <taxon>Magnoliopsida</taxon>
        <taxon>eudicotyledons</taxon>
        <taxon>Gunneridae</taxon>
        <taxon>Pentapetalae</taxon>
        <taxon>asterids</taxon>
        <taxon>campanulids</taxon>
        <taxon>Asterales</taxon>
        <taxon>Asteraceae</taxon>
        <taxon>Asteroideae</taxon>
        <taxon>Heliantheae alliance</taxon>
        <taxon>Millerieae</taxon>
        <taxon>Smallanthus</taxon>
    </lineage>
</organism>
<keyword evidence="2" id="KW-1185">Reference proteome</keyword>
<proteinExistence type="predicted"/>
<reference evidence="2" key="1">
    <citation type="journal article" date="2022" name="Mol. Ecol. Resour.">
        <title>The genomes of chicory, endive, great burdock and yacon provide insights into Asteraceae palaeo-polyploidization history and plant inulin production.</title>
        <authorList>
            <person name="Fan W."/>
            <person name="Wang S."/>
            <person name="Wang H."/>
            <person name="Wang A."/>
            <person name="Jiang F."/>
            <person name="Liu H."/>
            <person name="Zhao H."/>
            <person name="Xu D."/>
            <person name="Zhang Y."/>
        </authorList>
    </citation>
    <scope>NUCLEOTIDE SEQUENCE [LARGE SCALE GENOMIC DNA]</scope>
    <source>
        <strain evidence="2">cv. Yunnan</strain>
    </source>
</reference>
<name>A0ACB9K370_9ASTR</name>
<evidence type="ECO:0000313" key="2">
    <source>
        <dbReference type="Proteomes" id="UP001056120"/>
    </source>
</evidence>
<dbReference type="EMBL" id="CM042018">
    <property type="protein sequence ID" value="KAI3826697.1"/>
    <property type="molecule type" value="Genomic_DNA"/>
</dbReference>
<sequence length="90" mass="10740">MAPRAAVAIKMNGDHLKRRIHVMHCRFTNQVERERTLEQLLISKSNVRNTWGEKGIGFLQSRRFLHPTQRTSFQMKQRRNIQRKRRGEGD</sequence>
<dbReference type="Proteomes" id="UP001056120">
    <property type="component" value="Linkage Group LG01"/>
</dbReference>
<accession>A0ACB9K370</accession>
<evidence type="ECO:0000313" key="1">
    <source>
        <dbReference type="EMBL" id="KAI3826697.1"/>
    </source>
</evidence>
<gene>
    <name evidence="1" type="ORF">L1987_00749</name>
</gene>